<geneLocation type="plasmid" evidence="3">
    <name>pAP13</name>
</geneLocation>
<evidence type="ECO:0000313" key="3">
    <source>
        <dbReference type="EMBL" id="AGY35383.1"/>
    </source>
</evidence>
<feature type="transmembrane region" description="Helical" evidence="2">
    <location>
        <begin position="40"/>
        <end position="58"/>
    </location>
</feature>
<dbReference type="AlphaFoldDB" id="U5NW93"/>
<accession>U5NW93</accession>
<evidence type="ECO:0000256" key="1">
    <source>
        <dbReference type="SAM" id="MobiDB-lite"/>
    </source>
</evidence>
<keyword evidence="2" id="KW-0812">Transmembrane</keyword>
<keyword evidence="2" id="KW-1133">Transmembrane helix</keyword>
<dbReference type="EMBL" id="KF577590">
    <property type="protein sequence ID" value="AGY35383.1"/>
    <property type="molecule type" value="Genomic_DNA"/>
</dbReference>
<gene>
    <name evidence="3" type="ORF">AP13_p00740</name>
</gene>
<name>U5NW93_9MICO</name>
<dbReference type="RefSeq" id="WP_023164820.1">
    <property type="nucleotide sequence ID" value="NC_022590.1"/>
</dbReference>
<keyword evidence="3" id="KW-0614">Plasmid</keyword>
<protein>
    <submittedName>
        <fullName evidence="3">Uncharacterized protein</fullName>
    </submittedName>
</protein>
<proteinExistence type="predicted"/>
<feature type="transmembrane region" description="Helical" evidence="2">
    <location>
        <begin position="65"/>
        <end position="85"/>
    </location>
</feature>
<keyword evidence="2" id="KW-0472">Membrane</keyword>
<reference evidence="3" key="1">
    <citation type="journal article" date="2013" name="Genome Announc.">
        <title>Complete Genome Sequence of pAP13, a Large Linear Plasmid of a Brevibacterium Strain Isolated from a Saline Lake at 4,200 Meters above Sea Level in Argentina.</title>
        <authorList>
            <person name="Dib J.R."/>
            <person name="Schuldes J."/>
            <person name="Thurmer A."/>
            <person name="Farias M.E."/>
            <person name="Daniel R."/>
            <person name="Meinhardt F."/>
        </authorList>
    </citation>
    <scope>NUCLEOTIDE SEQUENCE</scope>
    <source>
        <strain evidence="3">Ap13</strain>
        <plasmid evidence="3">pAP13</plasmid>
    </source>
</reference>
<feature type="region of interest" description="Disordered" evidence="1">
    <location>
        <begin position="148"/>
        <end position="187"/>
    </location>
</feature>
<evidence type="ECO:0000256" key="2">
    <source>
        <dbReference type="SAM" id="Phobius"/>
    </source>
</evidence>
<sequence length="199" mass="21334">MSTTDRQQTPEVAKFFSQARRIPMLIGKMPDGSKIWGGPYTVYQLIALLVTGAGLYLFHGMWSTGAILADLVVAAVIAMSAALLAGQIPLDARNPTALVSSFVNALQSPRTGTYHGKAPRLRRPHRANVAISAQPLFLEAEALAEKDPITEAPAEVDAAVEPDPEPTTQDEPVSPEPQSVTELPRTGLERLIAQSQKVS</sequence>
<organism evidence="3">
    <name type="scientific">Brevibacterium sp. Ap13</name>
    <dbReference type="NCBI Taxonomy" id="1406197"/>
    <lineage>
        <taxon>Bacteria</taxon>
        <taxon>Bacillati</taxon>
        <taxon>Actinomycetota</taxon>
        <taxon>Actinomycetes</taxon>
        <taxon>Micrococcales</taxon>
        <taxon>Brevibacteriaceae</taxon>
        <taxon>Brevibacterium</taxon>
    </lineage>
</organism>